<proteinExistence type="predicted"/>
<dbReference type="EMBL" id="JARQBJ010000003">
    <property type="protein sequence ID" value="MDT2810473.1"/>
    <property type="molecule type" value="Genomic_DNA"/>
</dbReference>
<dbReference type="PANTHER" id="PTHR36169">
    <property type="entry name" value="ETHANOLAMINE UTILIZATION PROTEIN EUTQ"/>
    <property type="match status" value="1"/>
</dbReference>
<accession>A0AAW8U3A9</accession>
<comment type="caution">
    <text evidence="1">The sequence shown here is derived from an EMBL/GenBank/DDBJ whole genome shotgun (WGS) entry which is preliminary data.</text>
</comment>
<protein>
    <submittedName>
        <fullName evidence="1">Cupin domain-containing protein</fullName>
    </submittedName>
</protein>
<organism evidence="1 2">
    <name type="scientific">Enterococcus asini</name>
    <dbReference type="NCBI Taxonomy" id="57732"/>
    <lineage>
        <taxon>Bacteria</taxon>
        <taxon>Bacillati</taxon>
        <taxon>Bacillota</taxon>
        <taxon>Bacilli</taxon>
        <taxon>Lactobacillales</taxon>
        <taxon>Enterococcaceae</taxon>
        <taxon>Enterococcus</taxon>
    </lineage>
</organism>
<reference evidence="1" key="1">
    <citation type="submission" date="2023-03" db="EMBL/GenBank/DDBJ databases">
        <authorList>
            <person name="Shen W."/>
            <person name="Cai J."/>
        </authorList>
    </citation>
    <scope>NUCLEOTIDE SEQUENCE</scope>
    <source>
        <strain evidence="1">B226-2</strain>
    </source>
</reference>
<dbReference type="SUPFAM" id="SSF51182">
    <property type="entry name" value="RmlC-like cupins"/>
    <property type="match status" value="1"/>
</dbReference>
<dbReference type="AlphaFoldDB" id="A0AAW8U3A9"/>
<dbReference type="InterPro" id="IPR014710">
    <property type="entry name" value="RmlC-like_jellyroll"/>
</dbReference>
<dbReference type="PANTHER" id="PTHR36169:SF1">
    <property type="entry name" value="ACETATE KINASE EUTQ"/>
    <property type="match status" value="1"/>
</dbReference>
<dbReference type="Proteomes" id="UP001256711">
    <property type="component" value="Unassembled WGS sequence"/>
</dbReference>
<name>A0AAW8U3A9_9ENTE</name>
<evidence type="ECO:0000313" key="1">
    <source>
        <dbReference type="EMBL" id="MDT2810473.1"/>
    </source>
</evidence>
<dbReference type="Pfam" id="PF06249">
    <property type="entry name" value="EutQ"/>
    <property type="match status" value="1"/>
</dbReference>
<gene>
    <name evidence="1" type="ORF">P7H43_08245</name>
</gene>
<dbReference type="RefSeq" id="WP_311835464.1">
    <property type="nucleotide sequence ID" value="NZ_JARQBJ010000003.1"/>
</dbReference>
<dbReference type="InterPro" id="IPR011051">
    <property type="entry name" value="RmlC_Cupin_sf"/>
</dbReference>
<dbReference type="CDD" id="cd02228">
    <property type="entry name" value="cupin_EutQ"/>
    <property type="match status" value="1"/>
</dbReference>
<evidence type="ECO:0000313" key="2">
    <source>
        <dbReference type="Proteomes" id="UP001256711"/>
    </source>
</evidence>
<dbReference type="InterPro" id="IPR010424">
    <property type="entry name" value="EutQ"/>
</dbReference>
<sequence length="204" mass="22523">MKKLICAEDIIQAHEMGSKQIGVDSNTIVTPSAKDLAATYQIELQPQDYSEVAACLPDQLSKEGFIAMLRALLADSQEPTLPYVCKKHSNGLKSIQGKSVKMAVFETGNPNANVHFQELIGQEESQISAGFLEIDHSSFDWELTYEEIDYVIEGTLQVTIDGITYTAEAGDVLFVPKNSRVTWGSPNKAKIFYATYPANWADLL</sequence>
<dbReference type="Gene3D" id="2.60.120.10">
    <property type="entry name" value="Jelly Rolls"/>
    <property type="match status" value="1"/>
</dbReference>